<dbReference type="InterPro" id="IPR050546">
    <property type="entry name" value="Glycosyl_Hydrlase_16"/>
</dbReference>
<dbReference type="GO" id="GO:0004553">
    <property type="term" value="F:hydrolase activity, hydrolyzing O-glycosyl compounds"/>
    <property type="evidence" value="ECO:0007669"/>
    <property type="project" value="InterPro"/>
</dbReference>
<name>A0A0A1T821_9HYPO</name>
<dbReference type="SUPFAM" id="SSF49899">
    <property type="entry name" value="Concanavalin A-like lectins/glucanases"/>
    <property type="match status" value="1"/>
</dbReference>
<dbReference type="Gene3D" id="2.60.120.200">
    <property type="match status" value="1"/>
</dbReference>
<dbReference type="AlphaFoldDB" id="A0A0A1T821"/>
<comment type="similarity">
    <text evidence="1">Belongs to the glycosyl hydrolase 16 family.</text>
</comment>
<keyword evidence="3" id="KW-0812">Transmembrane</keyword>
<dbReference type="Proteomes" id="UP000039046">
    <property type="component" value="Unassembled WGS sequence"/>
</dbReference>
<dbReference type="STRING" id="1531966.A0A0A1T821"/>
<evidence type="ECO:0000313" key="5">
    <source>
        <dbReference type="EMBL" id="CEJ81509.1"/>
    </source>
</evidence>
<evidence type="ECO:0000256" key="1">
    <source>
        <dbReference type="ARBA" id="ARBA00006865"/>
    </source>
</evidence>
<sequence>MQDSLNVAAAAVSAEPTPRHSMTSTSSAPDSTPRYRFRSYRLAAGKMEKPWLEDKRIKKTRINNIIVLTLVFLGFAAAGVLVYFLSKPYVQGDYCLVYEDNFKTLDKSVWTHEVQLDGFGNGAFDWTTTDEKNSYVDAEGLHIVPTLTNQTTSITSDQLYANYTLDLTKDGSCTSKANSSCVVTSDPVKGKMIPPVRSARLSTKGRKSIRYGRVEVVAKMPKGDWLWPAIWMMPENDTYGVWPRSGEIDIAESRGNGRDYPEGGRNWYYGTLHWGPTHASDAYWKTSNANKIRRGTFADGFHTYGMQWTPDYIYFYIDSRVHQIEFIGFDKHKPLYDLGNFAKQTDENNTLLDNPWAKSTSTTGNAPFDQKFYLILNLAVGGTNGWFKDKVGDKPWIDDAQNAQWTFWNAAKSWLPTWGEPNERGMTVKSVKMWQAGACGSPEL</sequence>
<dbReference type="InterPro" id="IPR000757">
    <property type="entry name" value="Beta-glucanase-like"/>
</dbReference>
<dbReference type="Pfam" id="PF00722">
    <property type="entry name" value="Glyco_hydro_16"/>
    <property type="match status" value="1"/>
</dbReference>
<feature type="transmembrane region" description="Helical" evidence="3">
    <location>
        <begin position="65"/>
        <end position="85"/>
    </location>
</feature>
<accession>A0A0A1T821</accession>
<evidence type="ECO:0000313" key="6">
    <source>
        <dbReference type="Proteomes" id="UP000039046"/>
    </source>
</evidence>
<dbReference type="GO" id="GO:0005975">
    <property type="term" value="P:carbohydrate metabolic process"/>
    <property type="evidence" value="ECO:0007669"/>
    <property type="project" value="InterPro"/>
</dbReference>
<dbReference type="PANTHER" id="PTHR10963:SF55">
    <property type="entry name" value="GLYCOSIDE HYDROLASE FAMILY 16 PROTEIN"/>
    <property type="match status" value="1"/>
</dbReference>
<evidence type="ECO:0000259" key="4">
    <source>
        <dbReference type="PROSITE" id="PS51762"/>
    </source>
</evidence>
<feature type="region of interest" description="Disordered" evidence="2">
    <location>
        <begin position="11"/>
        <end position="33"/>
    </location>
</feature>
<evidence type="ECO:0000256" key="2">
    <source>
        <dbReference type="SAM" id="MobiDB-lite"/>
    </source>
</evidence>
<keyword evidence="3" id="KW-0472">Membrane</keyword>
<gene>
    <name evidence="5" type="ORF">VHEMI01631</name>
</gene>
<protein>
    <recommendedName>
        <fullName evidence="4">GH16 domain-containing protein</fullName>
    </recommendedName>
</protein>
<dbReference type="OrthoDB" id="4781at2759"/>
<feature type="domain" description="GH16" evidence="4">
    <location>
        <begin position="145"/>
        <end position="439"/>
    </location>
</feature>
<keyword evidence="3" id="KW-1133">Transmembrane helix</keyword>
<dbReference type="PANTHER" id="PTHR10963">
    <property type="entry name" value="GLYCOSYL HYDROLASE-RELATED"/>
    <property type="match status" value="1"/>
</dbReference>
<dbReference type="PROSITE" id="PS51762">
    <property type="entry name" value="GH16_2"/>
    <property type="match status" value="1"/>
</dbReference>
<keyword evidence="6" id="KW-1185">Reference proteome</keyword>
<dbReference type="HOGENOM" id="CLU_019533_1_2_1"/>
<dbReference type="FunFam" id="2.60.120.200:FF:000178">
    <property type="entry name" value="Glycoside hydrolase family 16 protein"/>
    <property type="match status" value="1"/>
</dbReference>
<proteinExistence type="inferred from homology"/>
<dbReference type="EMBL" id="CDHN01000001">
    <property type="protein sequence ID" value="CEJ81509.1"/>
    <property type="molecule type" value="Genomic_DNA"/>
</dbReference>
<feature type="compositionally biased region" description="Polar residues" evidence="2">
    <location>
        <begin position="20"/>
        <end position="30"/>
    </location>
</feature>
<reference evidence="5 6" key="1">
    <citation type="journal article" date="2015" name="Genome Announc.">
        <title>Draft Genome Sequence and Gene Annotation of the Entomopathogenic Fungus Verticillium hemipterigenum.</title>
        <authorList>
            <person name="Horn F."/>
            <person name="Habel A."/>
            <person name="Scharf D.H."/>
            <person name="Dworschak J."/>
            <person name="Brakhage A.A."/>
            <person name="Guthke R."/>
            <person name="Hertweck C."/>
            <person name="Linde J."/>
        </authorList>
    </citation>
    <scope>NUCLEOTIDE SEQUENCE [LARGE SCALE GENOMIC DNA]</scope>
</reference>
<dbReference type="InterPro" id="IPR013320">
    <property type="entry name" value="ConA-like_dom_sf"/>
</dbReference>
<organism evidence="5 6">
    <name type="scientific">[Torrubiella] hemipterigena</name>
    <dbReference type="NCBI Taxonomy" id="1531966"/>
    <lineage>
        <taxon>Eukaryota</taxon>
        <taxon>Fungi</taxon>
        <taxon>Dikarya</taxon>
        <taxon>Ascomycota</taxon>
        <taxon>Pezizomycotina</taxon>
        <taxon>Sordariomycetes</taxon>
        <taxon>Hypocreomycetidae</taxon>
        <taxon>Hypocreales</taxon>
        <taxon>Clavicipitaceae</taxon>
        <taxon>Clavicipitaceae incertae sedis</taxon>
        <taxon>'Torrubiella' clade</taxon>
    </lineage>
</organism>
<evidence type="ECO:0000256" key="3">
    <source>
        <dbReference type="SAM" id="Phobius"/>
    </source>
</evidence>